<accession>A0A2P5W4J9</accession>
<proteinExistence type="predicted"/>
<dbReference type="Proteomes" id="UP000239757">
    <property type="component" value="Unassembled WGS sequence"/>
</dbReference>
<reference evidence="2 3" key="1">
    <citation type="submission" date="2015-01" db="EMBL/GenBank/DDBJ databases">
        <title>Genome of allotetraploid Gossypium barbadense reveals genomic plasticity and fiber elongation in cotton evolution.</title>
        <authorList>
            <person name="Chen X."/>
            <person name="Liu X."/>
            <person name="Zhao B."/>
            <person name="Zheng H."/>
            <person name="Hu Y."/>
            <person name="Lu G."/>
            <person name="Yang C."/>
            <person name="Chen J."/>
            <person name="Shan C."/>
            <person name="Zhang L."/>
            <person name="Zhou Y."/>
            <person name="Wang L."/>
            <person name="Guo W."/>
            <person name="Bai Y."/>
            <person name="Ruan J."/>
            <person name="Shangguan X."/>
            <person name="Mao Y."/>
            <person name="Jiang J."/>
            <person name="Zhu Y."/>
            <person name="Lei J."/>
            <person name="Kang H."/>
            <person name="Chen S."/>
            <person name="He X."/>
            <person name="Wang R."/>
            <person name="Wang Y."/>
            <person name="Chen J."/>
            <person name="Wang L."/>
            <person name="Yu S."/>
            <person name="Wang B."/>
            <person name="Wei J."/>
            <person name="Song S."/>
            <person name="Lu X."/>
            <person name="Gao Z."/>
            <person name="Gu W."/>
            <person name="Deng X."/>
            <person name="Ma D."/>
            <person name="Wang S."/>
            <person name="Liang W."/>
            <person name="Fang L."/>
            <person name="Cai C."/>
            <person name="Zhu X."/>
            <person name="Zhou B."/>
            <person name="Zhang Y."/>
            <person name="Chen Z."/>
            <person name="Xu S."/>
            <person name="Zhu R."/>
            <person name="Wang S."/>
            <person name="Zhang T."/>
            <person name="Zhao G."/>
        </authorList>
    </citation>
    <scope>NUCLEOTIDE SEQUENCE [LARGE SCALE GENOMIC DNA]</scope>
    <source>
        <strain evidence="3">cv. Xinhai21</strain>
        <tissue evidence="2">Leaf</tissue>
    </source>
</reference>
<protein>
    <submittedName>
        <fullName evidence="2">Uncharacterized protein</fullName>
    </submittedName>
</protein>
<dbReference type="AlphaFoldDB" id="A0A2P5W4J9"/>
<dbReference type="EMBL" id="KZ669157">
    <property type="protein sequence ID" value="PPR86030.1"/>
    <property type="molecule type" value="Genomic_DNA"/>
</dbReference>
<evidence type="ECO:0000256" key="1">
    <source>
        <dbReference type="SAM" id="MobiDB-lite"/>
    </source>
</evidence>
<name>A0A2P5W4J9_GOSBA</name>
<evidence type="ECO:0000313" key="2">
    <source>
        <dbReference type="EMBL" id="PPR86030.1"/>
    </source>
</evidence>
<gene>
    <name evidence="2" type="ORF">GOBAR_AA34662</name>
</gene>
<evidence type="ECO:0000313" key="3">
    <source>
        <dbReference type="Proteomes" id="UP000239757"/>
    </source>
</evidence>
<feature type="compositionally biased region" description="Basic residues" evidence="1">
    <location>
        <begin position="85"/>
        <end position="97"/>
    </location>
</feature>
<sequence length="180" mass="20805">MTKDRTEEQFGDNAITLQARDLVKTSETQDNVIKTVTDKTNIRSSLQEPPRTKTTEIVRYYHEENKNAYEERRLRIEELDEWREHKSRTHDKPKLRKNKPDASPNQLKDGDTVLLDVVDPHIVTTIPNEEIPLTVLSIFPFSIVEGKRFPQHGLPLNATTVRYGHGQACQNNRACDTSVW</sequence>
<organism evidence="2 3">
    <name type="scientific">Gossypium barbadense</name>
    <name type="common">Sea Island cotton</name>
    <name type="synonym">Hibiscus barbadensis</name>
    <dbReference type="NCBI Taxonomy" id="3634"/>
    <lineage>
        <taxon>Eukaryota</taxon>
        <taxon>Viridiplantae</taxon>
        <taxon>Streptophyta</taxon>
        <taxon>Embryophyta</taxon>
        <taxon>Tracheophyta</taxon>
        <taxon>Spermatophyta</taxon>
        <taxon>Magnoliopsida</taxon>
        <taxon>eudicotyledons</taxon>
        <taxon>Gunneridae</taxon>
        <taxon>Pentapetalae</taxon>
        <taxon>rosids</taxon>
        <taxon>malvids</taxon>
        <taxon>Malvales</taxon>
        <taxon>Malvaceae</taxon>
        <taxon>Malvoideae</taxon>
        <taxon>Gossypium</taxon>
    </lineage>
</organism>
<feature type="region of interest" description="Disordered" evidence="1">
    <location>
        <begin position="81"/>
        <end position="109"/>
    </location>
</feature>